<dbReference type="GO" id="GO:0046872">
    <property type="term" value="F:metal ion binding"/>
    <property type="evidence" value="ECO:0007669"/>
    <property type="project" value="UniProtKB-KW"/>
</dbReference>
<keyword evidence="5 13" id="KW-0436">Ligase</keyword>
<dbReference type="GO" id="GO:0005737">
    <property type="term" value="C:cytoplasm"/>
    <property type="evidence" value="ECO:0007669"/>
    <property type="project" value="UniProtKB-SubCell"/>
</dbReference>
<dbReference type="PANTHER" id="PTHR11538:SF40">
    <property type="entry name" value="PHENYLALANINE--TRNA LIGASE ALPHA SUBUNIT"/>
    <property type="match status" value="1"/>
</dbReference>
<keyword evidence="9" id="KW-0460">Magnesium</keyword>
<evidence type="ECO:0000313" key="14">
    <source>
        <dbReference type="Proteomes" id="UP001302494"/>
    </source>
</evidence>
<dbReference type="EMBL" id="CP116968">
    <property type="protein sequence ID" value="WNM61189.1"/>
    <property type="molecule type" value="Genomic_DNA"/>
</dbReference>
<dbReference type="SUPFAM" id="SSF46785">
    <property type="entry name" value="Winged helix' DNA-binding domain"/>
    <property type="match status" value="1"/>
</dbReference>
<feature type="domain" description="Aminoacyl-transfer RNA synthetases class-II family profile" evidence="12">
    <location>
        <begin position="311"/>
        <end position="514"/>
    </location>
</feature>
<evidence type="ECO:0000256" key="3">
    <source>
        <dbReference type="ARBA" id="ARBA00012814"/>
    </source>
</evidence>
<keyword evidence="7" id="KW-0547">Nucleotide-binding</keyword>
<dbReference type="PROSITE" id="PS50862">
    <property type="entry name" value="AA_TRNA_LIGASE_II"/>
    <property type="match status" value="1"/>
</dbReference>
<evidence type="ECO:0000256" key="8">
    <source>
        <dbReference type="ARBA" id="ARBA00022840"/>
    </source>
</evidence>
<dbReference type="PANTHER" id="PTHR11538">
    <property type="entry name" value="PHENYLALANYL-TRNA SYNTHETASE"/>
    <property type="match status" value="1"/>
</dbReference>
<proteinExistence type="inferred from homology"/>
<keyword evidence="8" id="KW-0067">ATP-binding</keyword>
<keyword evidence="10" id="KW-0648">Protein biosynthesis</keyword>
<gene>
    <name evidence="13" type="ORF">PQG83_15720</name>
</gene>
<dbReference type="InterPro" id="IPR036390">
    <property type="entry name" value="WH_DNA-bd_sf"/>
</dbReference>
<dbReference type="KEGG" id="nneo:PQG83_15720"/>
<dbReference type="InterPro" id="IPR004529">
    <property type="entry name" value="Phe-tRNA-synth_IIc_asu"/>
</dbReference>
<evidence type="ECO:0000256" key="10">
    <source>
        <dbReference type="ARBA" id="ARBA00022917"/>
    </source>
</evidence>
<comment type="subcellular location">
    <subcellularLocation>
        <location evidence="1">Cytoplasm</location>
    </subcellularLocation>
</comment>
<keyword evidence="4" id="KW-0963">Cytoplasm</keyword>
<evidence type="ECO:0000256" key="6">
    <source>
        <dbReference type="ARBA" id="ARBA00022723"/>
    </source>
</evidence>
<evidence type="ECO:0000256" key="9">
    <source>
        <dbReference type="ARBA" id="ARBA00022842"/>
    </source>
</evidence>
<dbReference type="GO" id="GO:0005524">
    <property type="term" value="F:ATP binding"/>
    <property type="evidence" value="ECO:0007669"/>
    <property type="project" value="UniProtKB-KW"/>
</dbReference>
<evidence type="ECO:0000256" key="2">
    <source>
        <dbReference type="ARBA" id="ARBA00006703"/>
    </source>
</evidence>
<dbReference type="RefSeq" id="WP_312742983.1">
    <property type="nucleotide sequence ID" value="NZ_CP116968.1"/>
</dbReference>
<dbReference type="NCBIfam" id="TIGR00468">
    <property type="entry name" value="pheS"/>
    <property type="match status" value="1"/>
</dbReference>
<accession>A0AA96GN06</accession>
<evidence type="ECO:0000256" key="5">
    <source>
        <dbReference type="ARBA" id="ARBA00022598"/>
    </source>
</evidence>
<evidence type="ECO:0000256" key="11">
    <source>
        <dbReference type="ARBA" id="ARBA00023146"/>
    </source>
</evidence>
<keyword evidence="6" id="KW-0479">Metal-binding</keyword>
<dbReference type="InterPro" id="IPR045864">
    <property type="entry name" value="aa-tRNA-synth_II/BPL/LPL"/>
</dbReference>
<dbReference type="SUPFAM" id="SSF55681">
    <property type="entry name" value="Class II aaRS and biotin synthetases"/>
    <property type="match status" value="1"/>
</dbReference>
<dbReference type="GO" id="GO:0000049">
    <property type="term" value="F:tRNA binding"/>
    <property type="evidence" value="ECO:0007669"/>
    <property type="project" value="InterPro"/>
</dbReference>
<dbReference type="NCBIfam" id="NF003210">
    <property type="entry name" value="PRK04172.1"/>
    <property type="match status" value="1"/>
</dbReference>
<evidence type="ECO:0000259" key="12">
    <source>
        <dbReference type="PROSITE" id="PS50862"/>
    </source>
</evidence>
<sequence length="519" mass="58416">MISPNNTDSLHPLEIQVLRELGKNPQPLSDLQLANQTELAPSQVSMAVGWLLTKQLVSLSSETTTTYVSLTTVGAQYHQPDSSPLEWILQTVKSAAHEGSSPTVKDLQGTEKFQPSELSRAIGILKKEGVVQMGAGGVLEITSKDSDTVRDLRSLLNQIQEGARPLDSFASDQQALLRQYAVKRGNTQEPFRIDDHTERTYVLTDEGRKLLPHLREGAAQEISQLTPELLKDGSWRHVSFRKYSINLRPPRLAVGRRHSYREFLDTVKYKLTSMGFQEMRGELIETEFWDMDALFMPQFHPARAIHDVYFVKNPKMAKKIQEPFLSQVAQVHRDGGTSGSKGWKYEYDPERAKRLVLRSQGTAVSARTLAKNPPVPGKFFSIARCFRYDNVDATHATDFFQVEGIVLGSDINFRTLLGLLQLFATEMAQAKEIRFFPAYFPFTEPSVELHVRHPKLGWMELGGAGLLRSEVTIPLGVTVPVIAWGLGLDRMAMIALGIQDIRDLFTSDLEAVRNMRRHF</sequence>
<dbReference type="InterPro" id="IPR006195">
    <property type="entry name" value="aa-tRNA-synth_II"/>
</dbReference>
<dbReference type="InterPro" id="IPR002319">
    <property type="entry name" value="Phenylalanyl-tRNA_Synthase"/>
</dbReference>
<dbReference type="AlphaFoldDB" id="A0AA96GN06"/>
<keyword evidence="14" id="KW-1185">Reference proteome</keyword>
<dbReference type="EC" id="6.1.1.20" evidence="3"/>
<dbReference type="Gene3D" id="3.30.930.10">
    <property type="entry name" value="Bira Bifunctional Protein, Domain 2"/>
    <property type="match status" value="1"/>
</dbReference>
<comment type="similarity">
    <text evidence="2">Belongs to the class-II aminoacyl-tRNA synthetase family. Phe-tRNA synthetase alpha subunit type 2 subfamily.</text>
</comment>
<dbReference type="Proteomes" id="UP001302494">
    <property type="component" value="Chromosome"/>
</dbReference>
<dbReference type="GO" id="GO:0006432">
    <property type="term" value="P:phenylalanyl-tRNA aminoacylation"/>
    <property type="evidence" value="ECO:0007669"/>
    <property type="project" value="InterPro"/>
</dbReference>
<keyword evidence="11" id="KW-0030">Aminoacyl-tRNA synthetase</keyword>
<protein>
    <recommendedName>
        <fullName evidence="3">phenylalanine--tRNA ligase</fullName>
        <ecNumber evidence="3">6.1.1.20</ecNumber>
    </recommendedName>
</protein>
<dbReference type="CDD" id="cd00496">
    <property type="entry name" value="PheRS_alpha_core"/>
    <property type="match status" value="1"/>
</dbReference>
<organism evidence="13 14">
    <name type="scientific">Candidatus Nitrospira neomarina</name>
    <dbReference type="NCBI Taxonomy" id="3020899"/>
    <lineage>
        <taxon>Bacteria</taxon>
        <taxon>Pseudomonadati</taxon>
        <taxon>Nitrospirota</taxon>
        <taxon>Nitrospiria</taxon>
        <taxon>Nitrospirales</taxon>
        <taxon>Nitrospiraceae</taxon>
        <taxon>Nitrospira</taxon>
    </lineage>
</organism>
<reference evidence="13 14" key="1">
    <citation type="submission" date="2023-01" db="EMBL/GenBank/DDBJ databases">
        <title>Cultivation and genomic characterization of new, ubiquitous marine nitrite-oxidizing bacteria from the Nitrospirales.</title>
        <authorList>
            <person name="Mueller A.J."/>
            <person name="Daebeler A."/>
            <person name="Herbold C.W."/>
            <person name="Kirkegaard R.H."/>
            <person name="Daims H."/>
        </authorList>
    </citation>
    <scope>NUCLEOTIDE SEQUENCE [LARGE SCALE GENOMIC DNA]</scope>
    <source>
        <strain evidence="13 14">DK</strain>
    </source>
</reference>
<dbReference type="Pfam" id="PF01409">
    <property type="entry name" value="tRNA-synt_2d"/>
    <property type="match status" value="1"/>
</dbReference>
<evidence type="ECO:0000256" key="4">
    <source>
        <dbReference type="ARBA" id="ARBA00022490"/>
    </source>
</evidence>
<dbReference type="GO" id="GO:0004826">
    <property type="term" value="F:phenylalanine-tRNA ligase activity"/>
    <property type="evidence" value="ECO:0007669"/>
    <property type="project" value="UniProtKB-EC"/>
</dbReference>
<evidence type="ECO:0000256" key="7">
    <source>
        <dbReference type="ARBA" id="ARBA00022741"/>
    </source>
</evidence>
<evidence type="ECO:0000256" key="1">
    <source>
        <dbReference type="ARBA" id="ARBA00004496"/>
    </source>
</evidence>
<evidence type="ECO:0000313" key="13">
    <source>
        <dbReference type="EMBL" id="WNM61189.1"/>
    </source>
</evidence>
<name>A0AA96GN06_9BACT</name>